<evidence type="ECO:0000256" key="1">
    <source>
        <dbReference type="SAM" id="MobiDB-lite"/>
    </source>
</evidence>
<protein>
    <submittedName>
        <fullName evidence="2">Uncharacterized protein</fullName>
    </submittedName>
</protein>
<sequence>MDGGVSTSNMGESRFPPCTTMDPSTTLFTFLLRTHQSIQSVLLFGSWDNFANPYKMERDARRSRGQWRGCHTFQDIVCDGDQSFISPKRTGGLRMGQTYYYYYEIDGSTETHDPAMPSTTSCPYLPGQTVNTLDVPTEHPSRHRSASMTSITAADYRTMNPMDKFRSPRPAPTVPGMARSLVSSSPTEALQIQRPSPVEVLQPQRPSRSQSPTPRWVSARRLFGLKPSKRGSSSDRSKGCAAANSDNEDTASVKSCHSSLSTQSYPSEHPTRSTTPSGSSRSREMSPEALRRFLCDDKPVVTTPPVETNPGLSIPEQIMEENEDDDNFASHPSHAAGEVAPSTLLSPPPFLRSFSSPSITSCVNVSSDTIVSPNQDQQSATAAAAAAGTTRSSEHTAGRHSAAFKLHIPKSRFSLSSSSSAITTPFSPTSSISSLSRSSRGASSSSYFEGDLNDEEEGETEEDDDPRLSRGEDEKLMSKEQPFAGYSLPPQTTTEAGQKHQRDASVALSQTTIPTTESPQFLARSDNGLPVCNNTTLLNLPTIDAGLEDLSSDAGWMADIIQSRE</sequence>
<dbReference type="EMBL" id="JAPCWZ010000003">
    <property type="protein sequence ID" value="KAK8872631.1"/>
    <property type="molecule type" value="Genomic_DNA"/>
</dbReference>
<feature type="region of interest" description="Disordered" evidence="1">
    <location>
        <begin position="136"/>
        <end position="287"/>
    </location>
</feature>
<feature type="compositionally biased region" description="Low complexity" evidence="1">
    <location>
        <begin position="202"/>
        <end position="215"/>
    </location>
</feature>
<feature type="region of interest" description="Disordered" evidence="1">
    <location>
        <begin position="369"/>
        <end position="403"/>
    </location>
</feature>
<reference evidence="2 3" key="1">
    <citation type="journal article" date="2024" name="IMA Fungus">
        <title>Apiospora arundinis, a panoply of carbohydrate-active enzymes and secondary metabolites.</title>
        <authorList>
            <person name="Sorensen T."/>
            <person name="Petersen C."/>
            <person name="Muurmann A.T."/>
            <person name="Christiansen J.V."/>
            <person name="Brundto M.L."/>
            <person name="Overgaard C.K."/>
            <person name="Boysen A.T."/>
            <person name="Wollenberg R.D."/>
            <person name="Larsen T.O."/>
            <person name="Sorensen J.L."/>
            <person name="Nielsen K.L."/>
            <person name="Sondergaard T.E."/>
        </authorList>
    </citation>
    <scope>NUCLEOTIDE SEQUENCE [LARGE SCALE GENOMIC DNA]</scope>
    <source>
        <strain evidence="2 3">AAU 773</strain>
    </source>
</reference>
<evidence type="ECO:0000313" key="3">
    <source>
        <dbReference type="Proteomes" id="UP001390339"/>
    </source>
</evidence>
<accession>A0ABR2J4L9</accession>
<feature type="compositionally biased region" description="Low complexity" evidence="1">
    <location>
        <begin position="380"/>
        <end position="390"/>
    </location>
</feature>
<feature type="region of interest" description="Disordered" evidence="1">
    <location>
        <begin position="415"/>
        <end position="526"/>
    </location>
</feature>
<keyword evidence="3" id="KW-1185">Reference proteome</keyword>
<dbReference type="PANTHER" id="PTHR40625:SF1">
    <property type="entry name" value="AMP-ACTIVATED PROTEIN KINASE GLYCOGEN-BINDING DOMAIN-CONTAINING PROTEIN"/>
    <property type="match status" value="1"/>
</dbReference>
<proteinExistence type="predicted"/>
<feature type="compositionally biased region" description="Polar residues" evidence="1">
    <location>
        <begin position="181"/>
        <end position="194"/>
    </location>
</feature>
<name>A0ABR2J4L9_9PEZI</name>
<feature type="compositionally biased region" description="Low complexity" evidence="1">
    <location>
        <begin position="415"/>
        <end position="450"/>
    </location>
</feature>
<dbReference type="Proteomes" id="UP001390339">
    <property type="component" value="Unassembled WGS sequence"/>
</dbReference>
<feature type="compositionally biased region" description="Polar residues" evidence="1">
    <location>
        <begin position="369"/>
        <end position="379"/>
    </location>
</feature>
<feature type="compositionally biased region" description="Acidic residues" evidence="1">
    <location>
        <begin position="451"/>
        <end position="465"/>
    </location>
</feature>
<feature type="compositionally biased region" description="Basic and acidic residues" evidence="1">
    <location>
        <begin position="466"/>
        <end position="478"/>
    </location>
</feature>
<feature type="region of interest" description="Disordered" evidence="1">
    <location>
        <begin position="294"/>
        <end position="313"/>
    </location>
</feature>
<feature type="compositionally biased region" description="Polar residues" evidence="1">
    <location>
        <begin position="250"/>
        <end position="266"/>
    </location>
</feature>
<feature type="compositionally biased region" description="Polar residues" evidence="1">
    <location>
        <begin position="507"/>
        <end position="519"/>
    </location>
</feature>
<evidence type="ECO:0000313" key="2">
    <source>
        <dbReference type="EMBL" id="KAK8872631.1"/>
    </source>
</evidence>
<organism evidence="2 3">
    <name type="scientific">Apiospora arundinis</name>
    <dbReference type="NCBI Taxonomy" id="335852"/>
    <lineage>
        <taxon>Eukaryota</taxon>
        <taxon>Fungi</taxon>
        <taxon>Dikarya</taxon>
        <taxon>Ascomycota</taxon>
        <taxon>Pezizomycotina</taxon>
        <taxon>Sordariomycetes</taxon>
        <taxon>Xylariomycetidae</taxon>
        <taxon>Amphisphaeriales</taxon>
        <taxon>Apiosporaceae</taxon>
        <taxon>Apiospora</taxon>
    </lineage>
</organism>
<comment type="caution">
    <text evidence="2">The sequence shown here is derived from an EMBL/GenBank/DDBJ whole genome shotgun (WGS) entry which is preliminary data.</text>
</comment>
<dbReference type="PANTHER" id="PTHR40625">
    <property type="entry name" value="GTP-BINDING PROTEIN ESDC-RELATED"/>
    <property type="match status" value="1"/>
</dbReference>
<gene>
    <name evidence="2" type="ORF">PGQ11_003145</name>
</gene>
<feature type="region of interest" description="Disordered" evidence="1">
    <location>
        <begin position="319"/>
        <end position="346"/>
    </location>
</feature>